<protein>
    <recommendedName>
        <fullName evidence="3">Coat protein</fullName>
    </recommendedName>
</protein>
<dbReference type="InterPro" id="IPR045404">
    <property type="entry name" value="Gp13-like"/>
</dbReference>
<dbReference type="Proteomes" id="UP000244446">
    <property type="component" value="Unassembled WGS sequence"/>
</dbReference>
<dbReference type="AlphaFoldDB" id="A0A2T7GAU9"/>
<evidence type="ECO:0008006" key="3">
    <source>
        <dbReference type="Google" id="ProtNLM"/>
    </source>
</evidence>
<dbReference type="EMBL" id="QCYH01000001">
    <property type="protein sequence ID" value="PVA11547.1"/>
    <property type="molecule type" value="Genomic_DNA"/>
</dbReference>
<gene>
    <name evidence="1" type="ORF">DC366_00825</name>
</gene>
<keyword evidence="2" id="KW-1185">Reference proteome</keyword>
<comment type="caution">
    <text evidence="1">The sequence shown here is derived from an EMBL/GenBank/DDBJ whole genome shotgun (WGS) entry which is preliminary data.</text>
</comment>
<evidence type="ECO:0000313" key="2">
    <source>
        <dbReference type="Proteomes" id="UP000244446"/>
    </source>
</evidence>
<proteinExistence type="predicted"/>
<accession>A0A2T7GAU9</accession>
<organism evidence="1 2">
    <name type="scientific">Pelagivirga sediminicola</name>
    <dbReference type="NCBI Taxonomy" id="2170575"/>
    <lineage>
        <taxon>Bacteria</taxon>
        <taxon>Pseudomonadati</taxon>
        <taxon>Pseudomonadota</taxon>
        <taxon>Alphaproteobacteria</taxon>
        <taxon>Rhodobacterales</taxon>
        <taxon>Paracoccaceae</taxon>
        <taxon>Pelagivirga</taxon>
    </lineage>
</organism>
<dbReference type="Pfam" id="PF20036">
    <property type="entry name" value="Gp13-like"/>
    <property type="match status" value="1"/>
</dbReference>
<name>A0A2T7GAU9_9RHOB</name>
<evidence type="ECO:0000313" key="1">
    <source>
        <dbReference type="EMBL" id="PVA11547.1"/>
    </source>
</evidence>
<sequence>MVIPQEFTDYTVQNSMETSALVQSGVAARNGEIEAQLKAGAESFTVPFWNDLSDEEADIVSDDPNTDSTPAKIGTGKQVVRKAFLHKSWSAMNLASELSGDDALKRIQNRTTAYWTRQTQRRLIASLNGILADNEANDAGDMPEDITAGPDGNFSVGAVIDAAGTLGDQMGALSAIAVHSDTYKLILKSDAVEYVPSQGGTIATYRGMALIVDDLLPVTAGDYTSVLFGAGAVGWGMTAPRIAEGTEIESKPSAGNRGGQQVLHSRVNLAIHPAGFTWQESAVVGESATIAELAEPTNWNRVVERKAVPLAFLKHKLG</sequence>
<reference evidence="1 2" key="1">
    <citation type="submission" date="2018-04" db="EMBL/GenBank/DDBJ databases">
        <title>Pelagivirga bohaiensis gen. nov., sp. nov., a bacterium isolated from the Bohai Sea.</title>
        <authorList>
            <person name="Ji X."/>
        </authorList>
    </citation>
    <scope>NUCLEOTIDE SEQUENCE [LARGE SCALE GENOMIC DNA]</scope>
    <source>
        <strain evidence="1 2">BH-SD19</strain>
    </source>
</reference>